<dbReference type="InterPro" id="IPR029787">
    <property type="entry name" value="Nucleotide_cyclase"/>
</dbReference>
<dbReference type="SUPFAM" id="SSF141868">
    <property type="entry name" value="EAL domain-like"/>
    <property type="match status" value="1"/>
</dbReference>
<evidence type="ECO:0000256" key="1">
    <source>
        <dbReference type="ARBA" id="ARBA00051114"/>
    </source>
</evidence>
<evidence type="ECO:0000259" key="5">
    <source>
        <dbReference type="PROSITE" id="PS50883"/>
    </source>
</evidence>
<dbReference type="GO" id="GO:0071732">
    <property type="term" value="P:cellular response to nitric oxide"/>
    <property type="evidence" value="ECO:0007669"/>
    <property type="project" value="UniProtKB-ARBA"/>
</dbReference>
<feature type="domain" description="PAC" evidence="4">
    <location>
        <begin position="315"/>
        <end position="367"/>
    </location>
</feature>
<dbReference type="SMART" id="SM00091">
    <property type="entry name" value="PAS"/>
    <property type="match status" value="1"/>
</dbReference>
<evidence type="ECO:0000259" key="7">
    <source>
        <dbReference type="PROSITE" id="PS50887"/>
    </source>
</evidence>
<name>A0A7C9NTX4_9PROT</name>
<dbReference type="InterPro" id="IPR052155">
    <property type="entry name" value="Biofilm_reg_signaling"/>
</dbReference>
<dbReference type="InterPro" id="IPR033414">
    <property type="entry name" value="Sensor_dom"/>
</dbReference>
<dbReference type="NCBIfam" id="TIGR00254">
    <property type="entry name" value="GGDEF"/>
    <property type="match status" value="1"/>
</dbReference>
<evidence type="ECO:0000313" key="8">
    <source>
        <dbReference type="EMBL" id="NDP48125.1"/>
    </source>
</evidence>
<dbReference type="PROSITE" id="PS50112">
    <property type="entry name" value="PAS"/>
    <property type="match status" value="1"/>
</dbReference>
<evidence type="ECO:0000259" key="3">
    <source>
        <dbReference type="PROSITE" id="PS50112"/>
    </source>
</evidence>
<dbReference type="Gene3D" id="3.30.450.20">
    <property type="entry name" value="PAS domain"/>
    <property type="match status" value="1"/>
</dbReference>
<accession>A0A7C9NTX4</accession>
<dbReference type="Proteomes" id="UP000483432">
    <property type="component" value="Unassembled WGS sequence"/>
</dbReference>
<dbReference type="PROSITE" id="PS50887">
    <property type="entry name" value="GGDEF"/>
    <property type="match status" value="1"/>
</dbReference>
<dbReference type="EMBL" id="JAAFGW010000083">
    <property type="protein sequence ID" value="NDP48125.1"/>
    <property type="molecule type" value="Genomic_DNA"/>
</dbReference>
<evidence type="ECO:0000313" key="9">
    <source>
        <dbReference type="Proteomes" id="UP000483432"/>
    </source>
</evidence>
<dbReference type="Pfam" id="PF17149">
    <property type="entry name" value="CHASE5"/>
    <property type="match status" value="1"/>
</dbReference>
<dbReference type="SUPFAM" id="SSF55785">
    <property type="entry name" value="PYP-like sensor domain (PAS domain)"/>
    <property type="match status" value="1"/>
</dbReference>
<evidence type="ECO:0000259" key="6">
    <source>
        <dbReference type="PROSITE" id="PS50885"/>
    </source>
</evidence>
<dbReference type="GO" id="GO:0006355">
    <property type="term" value="P:regulation of DNA-templated transcription"/>
    <property type="evidence" value="ECO:0007669"/>
    <property type="project" value="InterPro"/>
</dbReference>
<dbReference type="InterPro" id="IPR000014">
    <property type="entry name" value="PAS"/>
</dbReference>
<feature type="transmembrane region" description="Helical" evidence="2">
    <location>
        <begin position="18"/>
        <end position="39"/>
    </location>
</feature>
<dbReference type="GO" id="GO:0071111">
    <property type="term" value="F:cyclic-guanylate-specific phosphodiesterase activity"/>
    <property type="evidence" value="ECO:0007669"/>
    <property type="project" value="UniProtKB-EC"/>
</dbReference>
<dbReference type="GO" id="GO:0007165">
    <property type="term" value="P:signal transduction"/>
    <property type="evidence" value="ECO:0007669"/>
    <property type="project" value="InterPro"/>
</dbReference>
<proteinExistence type="predicted"/>
<protein>
    <submittedName>
        <fullName evidence="8">EAL domain-containing protein</fullName>
    </submittedName>
</protein>
<gene>
    <name evidence="8" type="ORF">GZ085_06980</name>
</gene>
<sequence length="809" mass="90928">MNRHFFTHSLKSPLARRLIVAMVLFSAAVTLVTTGFQLYREYQRNMAGIEAQFRQIDGVHLPSLTQSMWAANNKEIKLQLEGILSVPNVVYASVDDNVAYLLEAGQRDGKRVVERQYTMRYMHLGQSREIGTLVVAISLDTIYAQLARDAIDVLVNNALHTFLVALFIFILFYRLIARHLTAVADHLRSADPVVHDAPLALARVPTSVPDELDVLVESVNKMQVKTRSALKALQDSQARVRLVLDSTSEAIFGTDTKGICTFANPASLRMLGYAHESDLVGKPIHELIHHTYPDGRHYPVEECVIQVATRAGREHHCNHEYHWRADGTSFPVEYWSRPMYKDGELIGAVVAFNDITQRKLAEEELHQLAYYDNLTGLPNRQLFNDRLHQAIGNAKRRHRIVALMLLDLDRFKIVNDTMGHEAGDLLLQEISKRLKQSVRANDTVARLGGDEFALIFTDVEESRYIGQCAQKVLAQFNAPIIIGGREVFSGASIGIALFPTDTVDADELLKFADSAMYHAKELGRNNYQFYSHEMTASANERLQLETDLRRAIEHQEFLLHYQPLVDSRSGQPTGVEALIRWRDPSGNLIPPLSFIPLAEDTGLIVPIGKWVLETACAQLKQWQDAGHPTLTMSVNVAARQFRDVAFLDTVTLAIQDSGIPPQSLELEITESILLENCDETLNTLNALKKLGITLAIDDFGTGYSSLSYLKRFPIDRLKIDRSFVRDLATDSDDLAIVRAIIALAQAMRLSVIAEGVETEDQLALLQREECHEYQGYFFARPMDAESIYHKFLPVLPTLPVAQPKRVKSN</sequence>
<dbReference type="InterPro" id="IPR001633">
    <property type="entry name" value="EAL_dom"/>
</dbReference>
<dbReference type="SUPFAM" id="SSF55073">
    <property type="entry name" value="Nucleotide cyclase"/>
    <property type="match status" value="1"/>
</dbReference>
<dbReference type="PANTHER" id="PTHR44757">
    <property type="entry name" value="DIGUANYLATE CYCLASE DGCP"/>
    <property type="match status" value="1"/>
</dbReference>
<dbReference type="InterPro" id="IPR035965">
    <property type="entry name" value="PAS-like_dom_sf"/>
</dbReference>
<dbReference type="GO" id="GO:0016020">
    <property type="term" value="C:membrane"/>
    <property type="evidence" value="ECO:0007669"/>
    <property type="project" value="InterPro"/>
</dbReference>
<keyword evidence="2" id="KW-0812">Transmembrane</keyword>
<dbReference type="Pfam" id="PF00563">
    <property type="entry name" value="EAL"/>
    <property type="match status" value="1"/>
</dbReference>
<keyword evidence="2" id="KW-1133">Transmembrane helix</keyword>
<dbReference type="InterPro" id="IPR043128">
    <property type="entry name" value="Rev_trsase/Diguanyl_cyclase"/>
</dbReference>
<dbReference type="SMART" id="SM00267">
    <property type="entry name" value="GGDEF"/>
    <property type="match status" value="1"/>
</dbReference>
<reference evidence="8 9" key="1">
    <citation type="submission" date="2019-09" db="EMBL/GenBank/DDBJ databases">
        <title>H2 Metabolism Revealed by Metagenomic Analysis in Subglacial Sediment of East Antarctica.</title>
        <authorList>
            <person name="Yang Z."/>
            <person name="Zhang Y."/>
            <person name="Lv Y."/>
            <person name="Yan W."/>
            <person name="Xiao X."/>
            <person name="Sun B."/>
            <person name="Ma H."/>
        </authorList>
    </citation>
    <scope>NUCLEOTIDE SEQUENCE [LARGE SCALE GENOMIC DNA]</scope>
    <source>
        <strain evidence="8">Bin2_2</strain>
    </source>
</reference>
<dbReference type="PANTHER" id="PTHR44757:SF2">
    <property type="entry name" value="BIOFILM ARCHITECTURE MAINTENANCE PROTEIN MBAA"/>
    <property type="match status" value="1"/>
</dbReference>
<dbReference type="CDD" id="cd01948">
    <property type="entry name" value="EAL"/>
    <property type="match status" value="1"/>
</dbReference>
<dbReference type="AlphaFoldDB" id="A0A7C9NTX4"/>
<dbReference type="InterPro" id="IPR013767">
    <property type="entry name" value="PAS_fold"/>
</dbReference>
<dbReference type="InterPro" id="IPR003660">
    <property type="entry name" value="HAMP_dom"/>
</dbReference>
<dbReference type="Pfam" id="PF00989">
    <property type="entry name" value="PAS"/>
    <property type="match status" value="1"/>
</dbReference>
<dbReference type="FunFam" id="3.20.20.450:FF:000001">
    <property type="entry name" value="Cyclic di-GMP phosphodiesterase yahA"/>
    <property type="match status" value="1"/>
</dbReference>
<dbReference type="PROSITE" id="PS50113">
    <property type="entry name" value="PAC"/>
    <property type="match status" value="1"/>
</dbReference>
<dbReference type="Gene3D" id="3.20.20.450">
    <property type="entry name" value="EAL domain"/>
    <property type="match status" value="1"/>
</dbReference>
<dbReference type="InterPro" id="IPR000700">
    <property type="entry name" value="PAS-assoc_C"/>
</dbReference>
<organism evidence="8 9">
    <name type="scientific">Sulfuriferula multivorans</name>
    <dbReference type="NCBI Taxonomy" id="1559896"/>
    <lineage>
        <taxon>Bacteria</taxon>
        <taxon>Pseudomonadati</taxon>
        <taxon>Pseudomonadota</taxon>
        <taxon>Betaproteobacteria</taxon>
        <taxon>Nitrosomonadales</taxon>
        <taxon>Sulfuricellaceae</taxon>
        <taxon>Sulfuriferula</taxon>
    </lineage>
</organism>
<keyword evidence="2" id="KW-0472">Membrane</keyword>
<evidence type="ECO:0000256" key="2">
    <source>
        <dbReference type="SAM" id="Phobius"/>
    </source>
</evidence>
<dbReference type="InterPro" id="IPR035919">
    <property type="entry name" value="EAL_sf"/>
</dbReference>
<comment type="catalytic activity">
    <reaction evidence="1">
        <text>3',3'-c-di-GMP + H2O = 5'-phosphoguanylyl(3'-&gt;5')guanosine + H(+)</text>
        <dbReference type="Rhea" id="RHEA:24902"/>
        <dbReference type="ChEBI" id="CHEBI:15377"/>
        <dbReference type="ChEBI" id="CHEBI:15378"/>
        <dbReference type="ChEBI" id="CHEBI:58754"/>
        <dbReference type="ChEBI" id="CHEBI:58805"/>
        <dbReference type="EC" id="3.1.4.52"/>
    </reaction>
    <physiologicalReaction direction="left-to-right" evidence="1">
        <dbReference type="Rhea" id="RHEA:24903"/>
    </physiologicalReaction>
</comment>
<feature type="domain" description="HAMP" evidence="6">
    <location>
        <begin position="174"/>
        <end position="231"/>
    </location>
</feature>
<feature type="transmembrane region" description="Helical" evidence="2">
    <location>
        <begin position="158"/>
        <end position="176"/>
    </location>
</feature>
<dbReference type="FunFam" id="3.30.70.270:FF:000001">
    <property type="entry name" value="Diguanylate cyclase domain protein"/>
    <property type="match status" value="1"/>
</dbReference>
<dbReference type="CDD" id="cd01949">
    <property type="entry name" value="GGDEF"/>
    <property type="match status" value="1"/>
</dbReference>
<evidence type="ECO:0000259" key="4">
    <source>
        <dbReference type="PROSITE" id="PS50113"/>
    </source>
</evidence>
<dbReference type="Pfam" id="PF00990">
    <property type="entry name" value="GGDEF"/>
    <property type="match status" value="1"/>
</dbReference>
<dbReference type="PROSITE" id="PS50883">
    <property type="entry name" value="EAL"/>
    <property type="match status" value="1"/>
</dbReference>
<feature type="domain" description="GGDEF" evidence="7">
    <location>
        <begin position="399"/>
        <end position="532"/>
    </location>
</feature>
<dbReference type="PROSITE" id="PS50885">
    <property type="entry name" value="HAMP"/>
    <property type="match status" value="1"/>
</dbReference>
<comment type="caution">
    <text evidence="8">The sequence shown here is derived from an EMBL/GenBank/DDBJ whole genome shotgun (WGS) entry which is preliminary data.</text>
</comment>
<dbReference type="Gene3D" id="3.30.70.270">
    <property type="match status" value="1"/>
</dbReference>
<dbReference type="CDD" id="cd00130">
    <property type="entry name" value="PAS"/>
    <property type="match status" value="1"/>
</dbReference>
<dbReference type="SMART" id="SM00052">
    <property type="entry name" value="EAL"/>
    <property type="match status" value="1"/>
</dbReference>
<dbReference type="InterPro" id="IPR000160">
    <property type="entry name" value="GGDEF_dom"/>
</dbReference>
<dbReference type="NCBIfam" id="TIGR00229">
    <property type="entry name" value="sensory_box"/>
    <property type="match status" value="1"/>
</dbReference>
<feature type="domain" description="EAL" evidence="5">
    <location>
        <begin position="541"/>
        <end position="795"/>
    </location>
</feature>
<feature type="domain" description="PAS" evidence="3">
    <location>
        <begin position="236"/>
        <end position="289"/>
    </location>
</feature>